<dbReference type="GO" id="GO:0005615">
    <property type="term" value="C:extracellular space"/>
    <property type="evidence" value="ECO:0007669"/>
    <property type="project" value="InterPro"/>
</dbReference>
<comment type="cofactor">
    <cofactor evidence="1">
        <name>Ca(2+)</name>
        <dbReference type="ChEBI" id="CHEBI:29108"/>
    </cofactor>
</comment>
<evidence type="ECO:0000256" key="4">
    <source>
        <dbReference type="ARBA" id="ARBA00022737"/>
    </source>
</evidence>
<keyword evidence="3" id="KW-0964">Secreted</keyword>
<name>A0A844B6U4_9BURK</name>
<accession>A0A844B6U4</accession>
<proteinExistence type="predicted"/>
<dbReference type="RefSeq" id="WP_153584554.1">
    <property type="nucleotide sequence ID" value="NZ_WJBU01000006.1"/>
</dbReference>
<dbReference type="Pfam" id="PF08548">
    <property type="entry name" value="Peptidase_M10_C"/>
    <property type="match status" value="2"/>
</dbReference>
<evidence type="ECO:0000256" key="2">
    <source>
        <dbReference type="ARBA" id="ARBA00004613"/>
    </source>
</evidence>
<dbReference type="Gene3D" id="3.40.390.10">
    <property type="entry name" value="Collagenase (Catalytic Domain)"/>
    <property type="match status" value="1"/>
</dbReference>
<reference evidence="6 7" key="1">
    <citation type="submission" date="2019-11" db="EMBL/GenBank/DDBJ databases">
        <title>Caenimonas koreensis gen. nov., sp. nov., isolated from activated sludge.</title>
        <authorList>
            <person name="Seung H.R."/>
        </authorList>
    </citation>
    <scope>NUCLEOTIDE SEQUENCE [LARGE SCALE GENOMIC DNA]</scope>
    <source>
        <strain evidence="6 7">EMB320</strain>
    </source>
</reference>
<dbReference type="Pfam" id="PF00353">
    <property type="entry name" value="HemolysinCabind"/>
    <property type="match status" value="2"/>
</dbReference>
<evidence type="ECO:0000259" key="5">
    <source>
        <dbReference type="Pfam" id="PF08548"/>
    </source>
</evidence>
<dbReference type="SUPFAM" id="SSF51120">
    <property type="entry name" value="beta-Roll"/>
    <property type="match status" value="2"/>
</dbReference>
<dbReference type="PROSITE" id="PS00330">
    <property type="entry name" value="HEMOLYSIN_CALCIUM"/>
    <property type="match status" value="1"/>
</dbReference>
<dbReference type="InterPro" id="IPR013858">
    <property type="entry name" value="Peptidase_M10B_C"/>
</dbReference>
<dbReference type="InterPro" id="IPR001343">
    <property type="entry name" value="Hemolysn_Ca-bd"/>
</dbReference>
<dbReference type="CDD" id="cd04277">
    <property type="entry name" value="ZnMc_serralysin_like"/>
    <property type="match status" value="1"/>
</dbReference>
<evidence type="ECO:0000313" key="7">
    <source>
        <dbReference type="Proteomes" id="UP000487350"/>
    </source>
</evidence>
<dbReference type="GO" id="GO:0005509">
    <property type="term" value="F:calcium ion binding"/>
    <property type="evidence" value="ECO:0007669"/>
    <property type="project" value="InterPro"/>
</dbReference>
<gene>
    <name evidence="6" type="ORF">GHT07_08095</name>
</gene>
<sequence length="529" mass="54228">MATQSTNFPGHGYGNVYIDSLLWGCGWTGGAVTYSFGAGAVAAGDSDIGAFTGAEWSDREKAAFTRALANYSEVCSLQFVASESQAEANIVWWLAPAAALGRNTLGMHDVPDEGRAQAYGYFGWQQASWSYLDAGGDGYVTIIHELGHGMGLAHPHDGGDEDDATRFPGVSTPWRTGTNAMNQGIWTTMSYNDGWSVAPPKSLAYGNQTTLMALDIAALQAQYGANMTTRTGDDVYVLPTANQSGTGWSCIWDAGGADTISNAGSAAACVINLNAAPLVGANAGGYVSRGAGVIGGFTIANGVVVENATGGSGNDNLTGNAADNRLDGGGGFDAMAGGGGDDTYIVDNTRDSVTEQASEGNDTVYSSVTFTLKSEIETLVLTGTGNIGGTGNNAANLLMGNQGNNSLNGSGGDDLLDGGAGADRLTGGAGADIFRFEVGDTGVGSKGRDTITDFKYAQGDRIDLRAIDANELIEGMQTFTLVAGKAFTGHAGELVFSRSVLSADTDGDGLADFELQLTGVSSFSMGLLL</sequence>
<organism evidence="6 7">
    <name type="scientific">Caenimonas koreensis DSM 17982</name>
    <dbReference type="NCBI Taxonomy" id="1121255"/>
    <lineage>
        <taxon>Bacteria</taxon>
        <taxon>Pseudomonadati</taxon>
        <taxon>Pseudomonadota</taxon>
        <taxon>Betaproteobacteria</taxon>
        <taxon>Burkholderiales</taxon>
        <taxon>Comamonadaceae</taxon>
        <taxon>Caenimonas</taxon>
    </lineage>
</organism>
<comment type="caution">
    <text evidence="6">The sequence shown here is derived from an EMBL/GenBank/DDBJ whole genome shotgun (WGS) entry which is preliminary data.</text>
</comment>
<feature type="domain" description="Peptidase M10 serralysin C-terminal" evidence="5">
    <location>
        <begin position="360"/>
        <end position="521"/>
    </location>
</feature>
<evidence type="ECO:0000256" key="1">
    <source>
        <dbReference type="ARBA" id="ARBA00001913"/>
    </source>
</evidence>
<dbReference type="InterPro" id="IPR011049">
    <property type="entry name" value="Serralysin-like_metalloprot_C"/>
</dbReference>
<keyword evidence="7" id="KW-1185">Reference proteome</keyword>
<dbReference type="Gene3D" id="2.150.10.10">
    <property type="entry name" value="Serralysin-like metalloprotease, C-terminal"/>
    <property type="match status" value="1"/>
</dbReference>
<comment type="subcellular location">
    <subcellularLocation>
        <location evidence="2">Secreted</location>
    </subcellularLocation>
</comment>
<evidence type="ECO:0000256" key="3">
    <source>
        <dbReference type="ARBA" id="ARBA00022525"/>
    </source>
</evidence>
<feature type="domain" description="Peptidase M10 serralysin C-terminal" evidence="5">
    <location>
        <begin position="225"/>
        <end position="357"/>
    </location>
</feature>
<dbReference type="Proteomes" id="UP000487350">
    <property type="component" value="Unassembled WGS sequence"/>
</dbReference>
<evidence type="ECO:0000313" key="6">
    <source>
        <dbReference type="EMBL" id="MRD47237.1"/>
    </source>
</evidence>
<protein>
    <recommendedName>
        <fullName evidence="5">Peptidase M10 serralysin C-terminal domain-containing protein</fullName>
    </recommendedName>
</protein>
<dbReference type="GO" id="GO:0008237">
    <property type="term" value="F:metallopeptidase activity"/>
    <property type="evidence" value="ECO:0007669"/>
    <property type="project" value="InterPro"/>
</dbReference>
<dbReference type="EMBL" id="WJBU01000006">
    <property type="protein sequence ID" value="MRD47237.1"/>
    <property type="molecule type" value="Genomic_DNA"/>
</dbReference>
<dbReference type="InterPro" id="IPR034033">
    <property type="entry name" value="Serralysin-like"/>
</dbReference>
<dbReference type="InterPro" id="IPR018511">
    <property type="entry name" value="Hemolysin-typ_Ca-bd_CS"/>
</dbReference>
<keyword evidence="4" id="KW-0677">Repeat</keyword>
<dbReference type="AlphaFoldDB" id="A0A844B6U4"/>
<dbReference type="SUPFAM" id="SSF55486">
    <property type="entry name" value="Metalloproteases ('zincins'), catalytic domain"/>
    <property type="match status" value="1"/>
</dbReference>
<dbReference type="PRINTS" id="PR00313">
    <property type="entry name" value="CABNDNGRPT"/>
</dbReference>
<dbReference type="OrthoDB" id="8607307at2"/>
<dbReference type="InterPro" id="IPR024079">
    <property type="entry name" value="MetalloPept_cat_dom_sf"/>
</dbReference>